<evidence type="ECO:0000256" key="3">
    <source>
        <dbReference type="RuleBase" id="RU000363"/>
    </source>
</evidence>
<evidence type="ECO:0000313" key="7">
    <source>
        <dbReference type="Proteomes" id="UP001152485"/>
    </source>
</evidence>
<gene>
    <name evidence="4" type="ORF">PSECIP111854_00319</name>
    <name evidence="5" type="ORF">PSECIP111951_00424</name>
</gene>
<dbReference type="PROSITE" id="PS00061">
    <property type="entry name" value="ADH_SHORT"/>
    <property type="match status" value="1"/>
</dbReference>
<organism evidence="4 6">
    <name type="scientific">Pseudoalteromonas holothuriae</name>
    <dbReference type="NCBI Taxonomy" id="2963714"/>
    <lineage>
        <taxon>Bacteria</taxon>
        <taxon>Pseudomonadati</taxon>
        <taxon>Pseudomonadota</taxon>
        <taxon>Gammaproteobacteria</taxon>
        <taxon>Alteromonadales</taxon>
        <taxon>Pseudoalteromonadaceae</taxon>
        <taxon>Pseudoalteromonas</taxon>
    </lineage>
</organism>
<evidence type="ECO:0000256" key="2">
    <source>
        <dbReference type="ARBA" id="ARBA00023002"/>
    </source>
</evidence>
<dbReference type="Proteomes" id="UP001152485">
    <property type="component" value="Unassembled WGS sequence"/>
</dbReference>
<keyword evidence="2 4" id="KW-0560">Oxidoreductase</keyword>
<dbReference type="InterPro" id="IPR020904">
    <property type="entry name" value="Sc_DH/Rdtase_CS"/>
</dbReference>
<comment type="caution">
    <text evidence="4">The sequence shown here is derived from an EMBL/GenBank/DDBJ whole genome shotgun (WGS) entry which is preliminary data.</text>
</comment>
<dbReference type="AlphaFoldDB" id="A0A9W4QR38"/>
<dbReference type="InterPro" id="IPR036291">
    <property type="entry name" value="NAD(P)-bd_dom_sf"/>
</dbReference>
<reference evidence="4 7" key="1">
    <citation type="submission" date="2022-07" db="EMBL/GenBank/DDBJ databases">
        <authorList>
            <person name="Criscuolo A."/>
        </authorList>
    </citation>
    <scope>NUCLEOTIDE SEQUENCE</scope>
    <source>
        <strain evidence="7">CIP 111951</strain>
        <strain evidence="4">CIP111854</strain>
        <strain evidence="5">CIP111951</strain>
    </source>
</reference>
<dbReference type="SUPFAM" id="SSF51735">
    <property type="entry name" value="NAD(P)-binding Rossmann-fold domains"/>
    <property type="match status" value="1"/>
</dbReference>
<dbReference type="GO" id="GO:0016020">
    <property type="term" value="C:membrane"/>
    <property type="evidence" value="ECO:0007669"/>
    <property type="project" value="TreeGrafter"/>
</dbReference>
<keyword evidence="6" id="KW-1185">Reference proteome</keyword>
<dbReference type="Proteomes" id="UP001152467">
    <property type="component" value="Unassembled WGS sequence"/>
</dbReference>
<dbReference type="GO" id="GO:0016491">
    <property type="term" value="F:oxidoreductase activity"/>
    <property type="evidence" value="ECO:0007669"/>
    <property type="project" value="UniProtKB-KW"/>
</dbReference>
<evidence type="ECO:0000256" key="1">
    <source>
        <dbReference type="ARBA" id="ARBA00006484"/>
    </source>
</evidence>
<dbReference type="RefSeq" id="WP_261591634.1">
    <property type="nucleotide sequence ID" value="NZ_CAMAPC010000001.1"/>
</dbReference>
<evidence type="ECO:0000313" key="4">
    <source>
        <dbReference type="EMBL" id="CAH9049672.1"/>
    </source>
</evidence>
<dbReference type="PRINTS" id="PR00081">
    <property type="entry name" value="GDHRDH"/>
</dbReference>
<evidence type="ECO:0000313" key="6">
    <source>
        <dbReference type="Proteomes" id="UP001152467"/>
    </source>
</evidence>
<proteinExistence type="inferred from homology"/>
<sequence length="257" mass="28347">MQLSENTILITGGTSGIGLEMARAFLELGNTVIITGRNEQKLQQAQSQLDGVHTIKSDVSNPDDIQILYDEVSKNHPKLNMLINNAGMMLKVNLQSHSHSAQSLVKEIDINVKGPIWMVDKFLPLLKQNSNAAIVNVSSALAFVPMPVSPIYSATKSALHFYTLSLREQLRNTDIKVFELAPPGTKTELLDGFSAEDMQGSTAMSVAELVADLISGLNKNKDEIRPGQSNQLKFMSRFFPQFILKMMSKSVDDMHKS</sequence>
<evidence type="ECO:0000313" key="5">
    <source>
        <dbReference type="EMBL" id="CAH9051593.1"/>
    </source>
</evidence>
<dbReference type="CDD" id="cd05370">
    <property type="entry name" value="SDR_c2"/>
    <property type="match status" value="1"/>
</dbReference>
<dbReference type="EC" id="1.-.-.-" evidence="4"/>
<dbReference type="EMBL" id="CAMAPC010000001">
    <property type="protein sequence ID" value="CAH9049672.1"/>
    <property type="molecule type" value="Genomic_DNA"/>
</dbReference>
<dbReference type="Pfam" id="PF00106">
    <property type="entry name" value="adh_short"/>
    <property type="match status" value="1"/>
</dbReference>
<dbReference type="PANTHER" id="PTHR44196:SF1">
    <property type="entry name" value="DEHYDROGENASE_REDUCTASE SDR FAMILY MEMBER 7B"/>
    <property type="match status" value="1"/>
</dbReference>
<name>A0A9W4QR38_9GAMM</name>
<dbReference type="Gene3D" id="3.40.50.720">
    <property type="entry name" value="NAD(P)-binding Rossmann-like Domain"/>
    <property type="match status" value="1"/>
</dbReference>
<accession>A0A9W4QR38</accession>
<dbReference type="EMBL" id="CAMAPD010000002">
    <property type="protein sequence ID" value="CAH9051593.1"/>
    <property type="molecule type" value="Genomic_DNA"/>
</dbReference>
<dbReference type="InterPro" id="IPR002347">
    <property type="entry name" value="SDR_fam"/>
</dbReference>
<protein>
    <submittedName>
        <fullName evidence="4">Oxidoreductase</fullName>
        <ecNumber evidence="4">1.-.-.-</ecNumber>
    </submittedName>
</protein>
<dbReference type="PRINTS" id="PR00080">
    <property type="entry name" value="SDRFAMILY"/>
</dbReference>
<comment type="similarity">
    <text evidence="1 3">Belongs to the short-chain dehydrogenases/reductases (SDR) family.</text>
</comment>
<dbReference type="PANTHER" id="PTHR44196">
    <property type="entry name" value="DEHYDROGENASE/REDUCTASE SDR FAMILY MEMBER 7B"/>
    <property type="match status" value="1"/>
</dbReference>